<sequence length="145" mass="16305">MTEYSVIRTECGQRNKMLNTRCCSSLDDLPIEILTQIIVMLGSKKMYAAEEECDVFKQASLDMFEGMDPKDLKDDVFTHKCATHKNVEAIVISLNIGVEECFGKGNFDLEMSLLGDAGDKDHLEAIYFLGMIRISRGPPRCDEVN</sequence>
<dbReference type="EMBL" id="NBSK02000009">
    <property type="protein sequence ID" value="KAJ0186560.1"/>
    <property type="molecule type" value="Genomic_DNA"/>
</dbReference>
<dbReference type="AlphaFoldDB" id="A0A9R1UFQ9"/>
<feature type="domain" description="At2g35280-like TPR" evidence="1">
    <location>
        <begin position="73"/>
        <end position="136"/>
    </location>
</feature>
<evidence type="ECO:0000313" key="2">
    <source>
        <dbReference type="EMBL" id="KAJ0186560.1"/>
    </source>
</evidence>
<organism evidence="2 3">
    <name type="scientific">Lactuca sativa</name>
    <name type="common">Garden lettuce</name>
    <dbReference type="NCBI Taxonomy" id="4236"/>
    <lineage>
        <taxon>Eukaryota</taxon>
        <taxon>Viridiplantae</taxon>
        <taxon>Streptophyta</taxon>
        <taxon>Embryophyta</taxon>
        <taxon>Tracheophyta</taxon>
        <taxon>Spermatophyta</taxon>
        <taxon>Magnoliopsida</taxon>
        <taxon>eudicotyledons</taxon>
        <taxon>Gunneridae</taxon>
        <taxon>Pentapetalae</taxon>
        <taxon>asterids</taxon>
        <taxon>campanulids</taxon>
        <taxon>Asterales</taxon>
        <taxon>Asteraceae</taxon>
        <taxon>Cichorioideae</taxon>
        <taxon>Cichorieae</taxon>
        <taxon>Lactucinae</taxon>
        <taxon>Lactuca</taxon>
    </lineage>
</organism>
<dbReference type="Proteomes" id="UP000235145">
    <property type="component" value="Unassembled WGS sequence"/>
</dbReference>
<reference evidence="2 3" key="1">
    <citation type="journal article" date="2017" name="Nat. Commun.">
        <title>Genome assembly with in vitro proximity ligation data and whole-genome triplication in lettuce.</title>
        <authorList>
            <person name="Reyes-Chin-Wo S."/>
            <person name="Wang Z."/>
            <person name="Yang X."/>
            <person name="Kozik A."/>
            <person name="Arikit S."/>
            <person name="Song C."/>
            <person name="Xia L."/>
            <person name="Froenicke L."/>
            <person name="Lavelle D.O."/>
            <person name="Truco M.J."/>
            <person name="Xia R."/>
            <person name="Zhu S."/>
            <person name="Xu C."/>
            <person name="Xu H."/>
            <person name="Xu X."/>
            <person name="Cox K."/>
            <person name="Korf I."/>
            <person name="Meyers B.C."/>
            <person name="Michelmore R.W."/>
        </authorList>
    </citation>
    <scope>NUCLEOTIDE SEQUENCE [LARGE SCALE GENOMIC DNA]</scope>
    <source>
        <strain evidence="3">cv. Salinas</strain>
        <tissue evidence="2">Seedlings</tissue>
    </source>
</reference>
<keyword evidence="3" id="KW-1185">Reference proteome</keyword>
<evidence type="ECO:0000313" key="3">
    <source>
        <dbReference type="Proteomes" id="UP000235145"/>
    </source>
</evidence>
<gene>
    <name evidence="2" type="ORF">LSAT_V11C900491870</name>
</gene>
<comment type="caution">
    <text evidence="2">The sequence shown here is derived from an EMBL/GenBank/DDBJ whole genome shotgun (WGS) entry which is preliminary data.</text>
</comment>
<dbReference type="InterPro" id="IPR057136">
    <property type="entry name" value="At2g35280_TPR_dom"/>
</dbReference>
<dbReference type="Pfam" id="PF23310">
    <property type="entry name" value="TPR_27"/>
    <property type="match status" value="1"/>
</dbReference>
<protein>
    <recommendedName>
        <fullName evidence="1">At2g35280-like TPR domain-containing protein</fullName>
    </recommendedName>
</protein>
<name>A0A9R1UFQ9_LACSA</name>
<accession>A0A9R1UFQ9</accession>
<proteinExistence type="predicted"/>
<evidence type="ECO:0000259" key="1">
    <source>
        <dbReference type="Pfam" id="PF23310"/>
    </source>
</evidence>